<feature type="compositionally biased region" description="Basic and acidic residues" evidence="5">
    <location>
        <begin position="38"/>
        <end position="48"/>
    </location>
</feature>
<keyword evidence="6" id="KW-1133">Transmembrane helix</keyword>
<evidence type="ECO:0000256" key="3">
    <source>
        <dbReference type="ARBA" id="ARBA00023002"/>
    </source>
</evidence>
<evidence type="ECO:0000259" key="9">
    <source>
        <dbReference type="Pfam" id="PF07732"/>
    </source>
</evidence>
<evidence type="ECO:0000256" key="1">
    <source>
        <dbReference type="ARBA" id="ARBA00010609"/>
    </source>
</evidence>
<dbReference type="InterPro" id="IPR008972">
    <property type="entry name" value="Cupredoxin"/>
</dbReference>
<dbReference type="InterPro" id="IPR002355">
    <property type="entry name" value="Cu_oxidase_Cu_BS"/>
</dbReference>
<dbReference type="PANTHER" id="PTHR11709:SF414">
    <property type="entry name" value="ADR239WP"/>
    <property type="match status" value="1"/>
</dbReference>
<evidence type="ECO:0000313" key="10">
    <source>
        <dbReference type="EMBL" id="KAL1619945.1"/>
    </source>
</evidence>
<keyword evidence="4" id="KW-0186">Copper</keyword>
<dbReference type="CDD" id="cd13857">
    <property type="entry name" value="CuRO_1_Diphenol_Ox"/>
    <property type="match status" value="1"/>
</dbReference>
<dbReference type="PANTHER" id="PTHR11709">
    <property type="entry name" value="MULTI-COPPER OXIDASE"/>
    <property type="match status" value="1"/>
</dbReference>
<feature type="domain" description="Plastocyanin-like" evidence="8">
    <location>
        <begin position="526"/>
        <end position="664"/>
    </location>
</feature>
<dbReference type="Pfam" id="PF00394">
    <property type="entry name" value="Cu-oxidase"/>
    <property type="match status" value="1"/>
</dbReference>
<dbReference type="PROSITE" id="PS00080">
    <property type="entry name" value="MULTICOPPER_OXIDASE2"/>
    <property type="match status" value="1"/>
</dbReference>
<keyword evidence="3" id="KW-0560">Oxidoreductase</keyword>
<comment type="caution">
    <text evidence="10">The sequence shown here is derived from an EMBL/GenBank/DDBJ whole genome shotgun (WGS) entry which is preliminary data.</text>
</comment>
<dbReference type="CDD" id="cd13886">
    <property type="entry name" value="CuRO_2_MCO_like_1"/>
    <property type="match status" value="1"/>
</dbReference>
<dbReference type="InterPro" id="IPR033138">
    <property type="entry name" value="Cu_oxidase_CS"/>
</dbReference>
<dbReference type="InterPro" id="IPR011707">
    <property type="entry name" value="Cu-oxidase-like_N"/>
</dbReference>
<feature type="domain" description="Plastocyanin-like" evidence="7">
    <location>
        <begin position="292"/>
        <end position="454"/>
    </location>
</feature>
<name>A0ABR3SFY9_9PEZI</name>
<dbReference type="Gene3D" id="2.60.40.420">
    <property type="entry name" value="Cupredoxins - blue copper proteins"/>
    <property type="match status" value="3"/>
</dbReference>
<organism evidence="10 11">
    <name type="scientific">Neofusicoccum ribis</name>
    <dbReference type="NCBI Taxonomy" id="45134"/>
    <lineage>
        <taxon>Eukaryota</taxon>
        <taxon>Fungi</taxon>
        <taxon>Dikarya</taxon>
        <taxon>Ascomycota</taxon>
        <taxon>Pezizomycotina</taxon>
        <taxon>Dothideomycetes</taxon>
        <taxon>Dothideomycetes incertae sedis</taxon>
        <taxon>Botryosphaeriales</taxon>
        <taxon>Botryosphaeriaceae</taxon>
        <taxon>Neofusicoccum</taxon>
    </lineage>
</organism>
<evidence type="ECO:0008006" key="12">
    <source>
        <dbReference type="Google" id="ProtNLM"/>
    </source>
</evidence>
<gene>
    <name evidence="10" type="ORF">SLS56_009912</name>
</gene>
<feature type="transmembrane region" description="Helical" evidence="6">
    <location>
        <begin position="94"/>
        <end position="115"/>
    </location>
</feature>
<evidence type="ECO:0000313" key="11">
    <source>
        <dbReference type="Proteomes" id="UP001521116"/>
    </source>
</evidence>
<evidence type="ECO:0000256" key="2">
    <source>
        <dbReference type="ARBA" id="ARBA00022723"/>
    </source>
</evidence>
<keyword evidence="2" id="KW-0479">Metal-binding</keyword>
<dbReference type="CDD" id="cd13910">
    <property type="entry name" value="CuRO_3_MCO_like_4"/>
    <property type="match status" value="1"/>
</dbReference>
<dbReference type="PROSITE" id="PS00079">
    <property type="entry name" value="MULTICOPPER_OXIDASE1"/>
    <property type="match status" value="1"/>
</dbReference>
<feature type="domain" description="Plastocyanin-like" evidence="9">
    <location>
        <begin position="166"/>
        <end position="279"/>
    </location>
</feature>
<dbReference type="Pfam" id="PF07731">
    <property type="entry name" value="Cu-oxidase_2"/>
    <property type="match status" value="1"/>
</dbReference>
<dbReference type="Proteomes" id="UP001521116">
    <property type="component" value="Unassembled WGS sequence"/>
</dbReference>
<keyword evidence="11" id="KW-1185">Reference proteome</keyword>
<evidence type="ECO:0000259" key="8">
    <source>
        <dbReference type="Pfam" id="PF07731"/>
    </source>
</evidence>
<comment type="similarity">
    <text evidence="1">Belongs to the multicopper oxidase family.</text>
</comment>
<evidence type="ECO:0000256" key="5">
    <source>
        <dbReference type="SAM" id="MobiDB-lite"/>
    </source>
</evidence>
<evidence type="ECO:0000259" key="7">
    <source>
        <dbReference type="Pfam" id="PF00394"/>
    </source>
</evidence>
<sequence length="709" mass="78017">MGGTRAGFYCSLFEQKAAGMENKSKEKQASGGRYFALRQDEAELEGQKHTTSPAQPAVSDVDEEVDDGEDVGLLDDSLSARTKRHCSPTRRHTLFLEFAVLGLVLIIALFGALIWTRHSDHHHHVDTAAAGSEGSPPGSRGKYVLDADWDFDAAPQTREYHWNIRDVELRPDGVKRPMITIDGEFPGPMIECNEGDTIVVEVHNRAVNATSFHWHGIYQNGSTFMDGTVGISQCPIAPGYNMTYRFTVDNQFGTYWYHAHMAMQGSDGLFGPLIVHSKKEKQLQQLEYASDQVIMVQDHYHDLTSALLPQYLAPDNENAEPVPDGGLINGMNKRNCDTLQNRDCESTNTELATFGLEPNKNHRLRIINTGAFAEFQIKIDEHMFAVTEVDGTNVIPAYYHRLDINPGQRYSIVINTNVTDKDTFWLRAKMITACFAEDNENLEPEVRAIIQYTSADTPTAPATPSSTDWDDVVSMQCLDMNTTELAPVESITPPPADTTIYLRANFEIGSWRLSRGFFNGSSWRAPLSSPSLHRMAAGYASRNASFLPPAPHAVNAAAFDASTELVYQTNGIRVLDILVSNFDDGNHPLHLHGHKYSVLASGHGYPPAAPAATTTNPLRRDTASVEAFGWILLRLVADNPGAWAFHCHIGWHAEAGMLMQFATRVDALADLSIPAAQLALCRADGLGRGAAPPDSTWFGDFGGVSQDAD</sequence>
<protein>
    <recommendedName>
        <fullName evidence="12">Multicopper oxidase</fullName>
    </recommendedName>
</protein>
<reference evidence="10 11" key="1">
    <citation type="submission" date="2024-02" db="EMBL/GenBank/DDBJ databases">
        <title>De novo assembly and annotation of 12 fungi associated with fruit tree decline syndrome in Ontario, Canada.</title>
        <authorList>
            <person name="Sulman M."/>
            <person name="Ellouze W."/>
            <person name="Ilyukhin E."/>
        </authorList>
    </citation>
    <scope>NUCLEOTIDE SEQUENCE [LARGE SCALE GENOMIC DNA]</scope>
    <source>
        <strain evidence="10 11">M1-105</strain>
    </source>
</reference>
<feature type="region of interest" description="Disordered" evidence="5">
    <location>
        <begin position="38"/>
        <end position="64"/>
    </location>
</feature>
<dbReference type="InterPro" id="IPR045087">
    <property type="entry name" value="Cu-oxidase_fam"/>
</dbReference>
<evidence type="ECO:0000256" key="4">
    <source>
        <dbReference type="ARBA" id="ARBA00023008"/>
    </source>
</evidence>
<dbReference type="InterPro" id="IPR001117">
    <property type="entry name" value="Cu-oxidase_2nd"/>
</dbReference>
<dbReference type="Pfam" id="PF07732">
    <property type="entry name" value="Cu-oxidase_3"/>
    <property type="match status" value="1"/>
</dbReference>
<keyword evidence="6" id="KW-0472">Membrane</keyword>
<dbReference type="SUPFAM" id="SSF49503">
    <property type="entry name" value="Cupredoxins"/>
    <property type="match status" value="3"/>
</dbReference>
<dbReference type="InterPro" id="IPR011706">
    <property type="entry name" value="Cu-oxidase_C"/>
</dbReference>
<proteinExistence type="inferred from homology"/>
<keyword evidence="6" id="KW-0812">Transmembrane</keyword>
<evidence type="ECO:0000256" key="6">
    <source>
        <dbReference type="SAM" id="Phobius"/>
    </source>
</evidence>
<dbReference type="EMBL" id="JAJVDC020000179">
    <property type="protein sequence ID" value="KAL1619945.1"/>
    <property type="molecule type" value="Genomic_DNA"/>
</dbReference>
<accession>A0ABR3SFY9</accession>